<dbReference type="AlphaFoldDB" id="A0A077WFF9"/>
<feature type="compositionally biased region" description="Low complexity" evidence="1">
    <location>
        <begin position="53"/>
        <end position="69"/>
    </location>
</feature>
<sequence>MLSTDPILMGTPQHATLDTIPDHSPWIRSFCKTAVKRLQILTSQSPATTKIPSSTSNSSNNTSSTYDTQDQYTTRTTYSAYELSSSEATSDFHLPSSTTTSGLSNVLRRLTSTTSISRGLAALSSEKSCVNHPWISKFSKKQVNVFLKTPHIVAGSVMSGTIAIDMSLCNTWDVLNPYTFPFKSLILELHGIERIAESGPFGLGTHHHPFLRQCVVTLNQEQLLSLSQQGIKRDKLVVSFSFQLPDDLESSHRNRKAAVYYSLEGMLDLSCCQEDNKVVEFEEPLRIYANQRAISNALLYLPVHETFCACREPPCSSSSCIKVDLALSRSIWSNDAPIYTCVTIANGSCHKVSNVTLELVRYQQTFTSDRHLVTSTMNTVARSCAEKLGWMLPLEPGTRDQAIMMVRPPRGQCTIQNSKLIHISYALRLSILSANTRKELMIQVPITLIHSISLDPPPSQEAALKMDMSDAKHVACRQMLVDLFRHTPATEEDDDDDAFKESGISLSYHKQAYQQQPMVRHGFMWSPKQFGKRPGCLGNAGLDIRRKLNVATAQEAWHGYTAEHYYFPTTTGEGGTSQTSPITPVDERRRMLPFDMEENTSIRSGDNERKILALLEHQLACDLPPPSIVHTF</sequence>
<gene>
    <name evidence="3" type="ORF">LRAMOSA08387</name>
</gene>
<name>A0A077WFF9_9FUNG</name>
<protein>
    <recommendedName>
        <fullName evidence="2">Arrestin C-terminal-like domain-containing protein</fullName>
    </recommendedName>
</protein>
<reference evidence="3" key="1">
    <citation type="journal article" date="2014" name="Genome Announc.">
        <title>De novo whole-genome sequence and genome annotation of Lichtheimia ramosa.</title>
        <authorList>
            <person name="Linde J."/>
            <person name="Schwartze V."/>
            <person name="Binder U."/>
            <person name="Lass-Florl C."/>
            <person name="Voigt K."/>
            <person name="Horn F."/>
        </authorList>
    </citation>
    <scope>NUCLEOTIDE SEQUENCE</scope>
    <source>
        <strain evidence="3">JMRC FSU:6197</strain>
    </source>
</reference>
<accession>A0A077WFF9</accession>
<dbReference type="InterPro" id="IPR014756">
    <property type="entry name" value="Ig_E-set"/>
</dbReference>
<dbReference type="Gene3D" id="2.60.40.640">
    <property type="match status" value="1"/>
</dbReference>
<proteinExistence type="predicted"/>
<dbReference type="InterPro" id="IPR014752">
    <property type="entry name" value="Arrestin-like_C"/>
</dbReference>
<evidence type="ECO:0000313" key="3">
    <source>
        <dbReference type="EMBL" id="CDS05859.1"/>
    </source>
</evidence>
<organism evidence="3">
    <name type="scientific">Lichtheimia ramosa</name>
    <dbReference type="NCBI Taxonomy" id="688394"/>
    <lineage>
        <taxon>Eukaryota</taxon>
        <taxon>Fungi</taxon>
        <taxon>Fungi incertae sedis</taxon>
        <taxon>Mucoromycota</taxon>
        <taxon>Mucoromycotina</taxon>
        <taxon>Mucoromycetes</taxon>
        <taxon>Mucorales</taxon>
        <taxon>Lichtheimiaceae</taxon>
        <taxon>Lichtheimia</taxon>
    </lineage>
</organism>
<dbReference type="SMART" id="SM01017">
    <property type="entry name" value="Arrestin_C"/>
    <property type="match status" value="1"/>
</dbReference>
<evidence type="ECO:0000256" key="1">
    <source>
        <dbReference type="SAM" id="MobiDB-lite"/>
    </source>
</evidence>
<feature type="region of interest" description="Disordered" evidence="1">
    <location>
        <begin position="45"/>
        <end position="69"/>
    </location>
</feature>
<evidence type="ECO:0000259" key="2">
    <source>
        <dbReference type="SMART" id="SM01017"/>
    </source>
</evidence>
<dbReference type="InterPro" id="IPR011022">
    <property type="entry name" value="Arrestin_C-like"/>
</dbReference>
<dbReference type="SUPFAM" id="SSF81296">
    <property type="entry name" value="E set domains"/>
    <property type="match status" value="1"/>
</dbReference>
<dbReference type="OrthoDB" id="298939at2759"/>
<dbReference type="Pfam" id="PF02752">
    <property type="entry name" value="Arrestin_C"/>
    <property type="match status" value="1"/>
</dbReference>
<feature type="domain" description="Arrestin C-terminal-like" evidence="2">
    <location>
        <begin position="317"/>
        <end position="453"/>
    </location>
</feature>
<dbReference type="EMBL" id="LK023317">
    <property type="protein sequence ID" value="CDS05859.1"/>
    <property type="molecule type" value="Genomic_DNA"/>
</dbReference>